<keyword evidence="8" id="KW-0411">Iron-sulfur</keyword>
<keyword evidence="6" id="KW-0560">Oxidoreductase</keyword>
<evidence type="ECO:0000313" key="12">
    <source>
        <dbReference type="Proteomes" id="UP000759131"/>
    </source>
</evidence>
<dbReference type="EMBL" id="CAJPIZ010024635">
    <property type="protein sequence ID" value="CAG2118537.1"/>
    <property type="molecule type" value="Genomic_DNA"/>
</dbReference>
<name>A0A7R9QEB5_9ACAR</name>
<sequence>GHVVTESESGDDCIQCPFHGWRFGGDGQCKRIPNLNHSELKAVKAMAIGENGADLYHGNYIHNVIIPYILCLSYTFDESYGPVDYTLQHLGFCLNNSLYNMQSVDSDCVVWANYQRPKRPTMTKKLL</sequence>
<dbReference type="SUPFAM" id="SSF50022">
    <property type="entry name" value="ISP domain"/>
    <property type="match status" value="1"/>
</dbReference>
<evidence type="ECO:0000256" key="7">
    <source>
        <dbReference type="ARBA" id="ARBA00023004"/>
    </source>
</evidence>
<dbReference type="InterPro" id="IPR036922">
    <property type="entry name" value="Rieske_2Fe-2S_sf"/>
</dbReference>
<keyword evidence="12" id="KW-1185">Reference proteome</keyword>
<reference evidence="11" key="1">
    <citation type="submission" date="2020-11" db="EMBL/GenBank/DDBJ databases">
        <authorList>
            <person name="Tran Van P."/>
        </authorList>
    </citation>
    <scope>NUCLEOTIDE SEQUENCE</scope>
</reference>
<dbReference type="InterPro" id="IPR017941">
    <property type="entry name" value="Rieske_2Fe-2S"/>
</dbReference>
<feature type="domain" description="Rieske" evidence="10">
    <location>
        <begin position="1"/>
        <end position="33"/>
    </location>
</feature>
<dbReference type="GO" id="GO:0016491">
    <property type="term" value="F:oxidoreductase activity"/>
    <property type="evidence" value="ECO:0007669"/>
    <property type="project" value="UniProtKB-KW"/>
</dbReference>
<keyword evidence="7" id="KW-0408">Iron</keyword>
<gene>
    <name evidence="11" type="ORF">OSB1V03_LOCUS18488</name>
</gene>
<dbReference type="PANTHER" id="PTHR21266:SF32">
    <property type="entry name" value="CHOLESTEROL 7-DESATURASE NVD"/>
    <property type="match status" value="1"/>
</dbReference>
<dbReference type="GO" id="GO:0016020">
    <property type="term" value="C:membrane"/>
    <property type="evidence" value="ECO:0007669"/>
    <property type="project" value="UniProtKB-SubCell"/>
</dbReference>
<keyword evidence="2" id="KW-0812">Transmembrane</keyword>
<dbReference type="Pfam" id="PF00355">
    <property type="entry name" value="Rieske"/>
    <property type="match status" value="1"/>
</dbReference>
<evidence type="ECO:0000256" key="9">
    <source>
        <dbReference type="ARBA" id="ARBA00023136"/>
    </source>
</evidence>
<proteinExistence type="predicted"/>
<evidence type="ECO:0000256" key="4">
    <source>
        <dbReference type="ARBA" id="ARBA00022723"/>
    </source>
</evidence>
<evidence type="ECO:0000256" key="5">
    <source>
        <dbReference type="ARBA" id="ARBA00022989"/>
    </source>
</evidence>
<dbReference type="GO" id="GO:0046872">
    <property type="term" value="F:metal ion binding"/>
    <property type="evidence" value="ECO:0007669"/>
    <property type="project" value="UniProtKB-KW"/>
</dbReference>
<keyword evidence="4" id="KW-0479">Metal-binding</keyword>
<evidence type="ECO:0000256" key="1">
    <source>
        <dbReference type="ARBA" id="ARBA00004370"/>
    </source>
</evidence>
<evidence type="ECO:0000313" key="11">
    <source>
        <dbReference type="EMBL" id="CAD7641056.1"/>
    </source>
</evidence>
<evidence type="ECO:0000256" key="8">
    <source>
        <dbReference type="ARBA" id="ARBA00023014"/>
    </source>
</evidence>
<dbReference type="PROSITE" id="PS51296">
    <property type="entry name" value="RIESKE"/>
    <property type="match status" value="1"/>
</dbReference>
<evidence type="ECO:0000259" key="10">
    <source>
        <dbReference type="PROSITE" id="PS51296"/>
    </source>
</evidence>
<dbReference type="GO" id="GO:0051537">
    <property type="term" value="F:2 iron, 2 sulfur cluster binding"/>
    <property type="evidence" value="ECO:0007669"/>
    <property type="project" value="UniProtKB-KW"/>
</dbReference>
<keyword evidence="5" id="KW-1133">Transmembrane helix</keyword>
<dbReference type="AlphaFoldDB" id="A0A7R9QEB5"/>
<feature type="non-terminal residue" evidence="11">
    <location>
        <position position="1"/>
    </location>
</feature>
<dbReference type="EMBL" id="OC879210">
    <property type="protein sequence ID" value="CAD7641056.1"/>
    <property type="molecule type" value="Genomic_DNA"/>
</dbReference>
<dbReference type="InterPro" id="IPR050584">
    <property type="entry name" value="Cholesterol_7-desaturase"/>
</dbReference>
<dbReference type="GO" id="GO:0005737">
    <property type="term" value="C:cytoplasm"/>
    <property type="evidence" value="ECO:0007669"/>
    <property type="project" value="TreeGrafter"/>
</dbReference>
<dbReference type="Proteomes" id="UP000759131">
    <property type="component" value="Unassembled WGS sequence"/>
</dbReference>
<evidence type="ECO:0000256" key="3">
    <source>
        <dbReference type="ARBA" id="ARBA00022714"/>
    </source>
</evidence>
<accession>A0A7R9QEB5</accession>
<comment type="subcellular location">
    <subcellularLocation>
        <location evidence="1">Membrane</location>
    </subcellularLocation>
</comment>
<dbReference type="PANTHER" id="PTHR21266">
    <property type="entry name" value="IRON-SULFUR DOMAIN CONTAINING PROTEIN"/>
    <property type="match status" value="1"/>
</dbReference>
<dbReference type="OrthoDB" id="426882at2759"/>
<evidence type="ECO:0000256" key="2">
    <source>
        <dbReference type="ARBA" id="ARBA00022692"/>
    </source>
</evidence>
<keyword evidence="9" id="KW-0472">Membrane</keyword>
<feature type="non-terminal residue" evidence="11">
    <location>
        <position position="127"/>
    </location>
</feature>
<keyword evidence="3" id="KW-0001">2Fe-2S</keyword>
<dbReference type="Gene3D" id="2.102.10.10">
    <property type="entry name" value="Rieske [2Fe-2S] iron-sulphur domain"/>
    <property type="match status" value="1"/>
</dbReference>
<protein>
    <recommendedName>
        <fullName evidence="10">Rieske domain-containing protein</fullName>
    </recommendedName>
</protein>
<evidence type="ECO:0000256" key="6">
    <source>
        <dbReference type="ARBA" id="ARBA00023002"/>
    </source>
</evidence>
<organism evidence="11">
    <name type="scientific">Medioppia subpectinata</name>
    <dbReference type="NCBI Taxonomy" id="1979941"/>
    <lineage>
        <taxon>Eukaryota</taxon>
        <taxon>Metazoa</taxon>
        <taxon>Ecdysozoa</taxon>
        <taxon>Arthropoda</taxon>
        <taxon>Chelicerata</taxon>
        <taxon>Arachnida</taxon>
        <taxon>Acari</taxon>
        <taxon>Acariformes</taxon>
        <taxon>Sarcoptiformes</taxon>
        <taxon>Oribatida</taxon>
        <taxon>Brachypylina</taxon>
        <taxon>Oppioidea</taxon>
        <taxon>Oppiidae</taxon>
        <taxon>Medioppia</taxon>
    </lineage>
</organism>